<dbReference type="EMBL" id="MT143205">
    <property type="protein sequence ID" value="QJA94130.1"/>
    <property type="molecule type" value="Genomic_DNA"/>
</dbReference>
<name>A0A6M3LGZ1_9ZZZZ</name>
<proteinExistence type="predicted"/>
<dbReference type="EMBL" id="MT144966">
    <property type="protein sequence ID" value="QJI01986.1"/>
    <property type="molecule type" value="Genomic_DNA"/>
</dbReference>
<dbReference type="AlphaFoldDB" id="A0A6M3LGZ1"/>
<sequence length="60" mass="7059">MKRKSLKIVACSVCNETDYTDYMNTIDGKLYCQGCAEKLENDIMDELFIQVNYDLNNKRR</sequence>
<evidence type="ECO:0000313" key="1">
    <source>
        <dbReference type="EMBL" id="QJA94130.1"/>
    </source>
</evidence>
<reference evidence="1" key="1">
    <citation type="submission" date="2020-03" db="EMBL/GenBank/DDBJ databases">
        <title>The deep terrestrial virosphere.</title>
        <authorList>
            <person name="Holmfeldt K."/>
            <person name="Nilsson E."/>
            <person name="Simone D."/>
            <person name="Lopez-Fernandez M."/>
            <person name="Wu X."/>
            <person name="de Brujin I."/>
            <person name="Lundin D."/>
            <person name="Andersson A."/>
            <person name="Bertilsson S."/>
            <person name="Dopson M."/>
        </authorList>
    </citation>
    <scope>NUCLEOTIDE SEQUENCE</scope>
    <source>
        <strain evidence="1">MM415B03992</strain>
        <strain evidence="2">TM448B02856</strain>
    </source>
</reference>
<accession>A0A6M3LGZ1</accession>
<evidence type="ECO:0000313" key="2">
    <source>
        <dbReference type="EMBL" id="QJI01986.1"/>
    </source>
</evidence>
<gene>
    <name evidence="1" type="ORF">MM415B03992_0014</name>
    <name evidence="2" type="ORF">TM448B02856_0017</name>
</gene>
<protein>
    <submittedName>
        <fullName evidence="1">Uncharacterized protein</fullName>
    </submittedName>
</protein>
<organism evidence="1">
    <name type="scientific">viral metagenome</name>
    <dbReference type="NCBI Taxonomy" id="1070528"/>
    <lineage>
        <taxon>unclassified sequences</taxon>
        <taxon>metagenomes</taxon>
        <taxon>organismal metagenomes</taxon>
    </lineage>
</organism>